<gene>
    <name evidence="1" type="ORF">KDL01_39605</name>
</gene>
<dbReference type="AlphaFoldDB" id="A0A941EZF1"/>
<keyword evidence="2" id="KW-1185">Reference proteome</keyword>
<evidence type="ECO:0000313" key="2">
    <source>
        <dbReference type="Proteomes" id="UP000675781"/>
    </source>
</evidence>
<organism evidence="1 2">
    <name type="scientific">Actinospica durhamensis</name>
    <dbReference type="NCBI Taxonomy" id="1508375"/>
    <lineage>
        <taxon>Bacteria</taxon>
        <taxon>Bacillati</taxon>
        <taxon>Actinomycetota</taxon>
        <taxon>Actinomycetes</taxon>
        <taxon>Catenulisporales</taxon>
        <taxon>Actinospicaceae</taxon>
        <taxon>Actinospica</taxon>
    </lineage>
</organism>
<dbReference type="RefSeq" id="WP_212533868.1">
    <property type="nucleotide sequence ID" value="NZ_JAGSOG010000448.1"/>
</dbReference>
<evidence type="ECO:0000313" key="1">
    <source>
        <dbReference type="EMBL" id="MBR7839433.1"/>
    </source>
</evidence>
<accession>A0A941EZF1</accession>
<proteinExistence type="predicted"/>
<dbReference type="EMBL" id="JAGSOG010000448">
    <property type="protein sequence ID" value="MBR7839433.1"/>
    <property type="molecule type" value="Genomic_DNA"/>
</dbReference>
<sequence length="95" mass="10633">METTETPDPRTGRDYRTLLRPMAPEQLMHYFGTETPTAWQFRARLAESPANSGKPPGQGTRTLCDECEMRWTALYAILYEYGVPTQLGIFGSSGG</sequence>
<comment type="caution">
    <text evidence="1">The sequence shown here is derived from an EMBL/GenBank/DDBJ whole genome shotgun (WGS) entry which is preliminary data.</text>
</comment>
<protein>
    <submittedName>
        <fullName evidence="1">Uncharacterized protein</fullName>
    </submittedName>
</protein>
<dbReference type="Proteomes" id="UP000675781">
    <property type="component" value="Unassembled WGS sequence"/>
</dbReference>
<reference evidence="1" key="1">
    <citation type="submission" date="2021-04" db="EMBL/GenBank/DDBJ databases">
        <title>Genome based classification of Actinospica acidithermotolerans sp. nov., an actinobacterium isolated from an Indonesian hot spring.</title>
        <authorList>
            <person name="Kusuma A.B."/>
            <person name="Putra K.E."/>
            <person name="Nafisah S."/>
            <person name="Loh J."/>
            <person name="Nouioui I."/>
            <person name="Goodfellow M."/>
        </authorList>
    </citation>
    <scope>NUCLEOTIDE SEQUENCE</scope>
    <source>
        <strain evidence="1">CSCA 57</strain>
    </source>
</reference>
<name>A0A941EZF1_9ACTN</name>